<keyword evidence="3" id="KW-1185">Reference proteome</keyword>
<feature type="transmembrane region" description="Helical" evidence="1">
    <location>
        <begin position="33"/>
        <end position="56"/>
    </location>
</feature>
<name>A0A1T5CE48_9SPHI</name>
<dbReference type="STRING" id="623280.SAMN05660226_02136"/>
<proteinExistence type="predicted"/>
<protein>
    <submittedName>
        <fullName evidence="2">Uncharacterized protein</fullName>
    </submittedName>
</protein>
<keyword evidence="1" id="KW-1133">Transmembrane helix</keyword>
<dbReference type="RefSeq" id="WP_176146163.1">
    <property type="nucleotide sequence ID" value="NZ_FUYS01000004.1"/>
</dbReference>
<dbReference type="Proteomes" id="UP000190541">
    <property type="component" value="Unassembled WGS sequence"/>
</dbReference>
<gene>
    <name evidence="2" type="ORF">SAMN05660226_02136</name>
</gene>
<sequence>MEKEKTSFIRSFREQLFGIHPSDSRAKRMSKHIGFYAVMTLFITLALSLLAVAVFFL</sequence>
<accession>A0A1T5CE48</accession>
<keyword evidence="1" id="KW-0812">Transmembrane</keyword>
<keyword evidence="1" id="KW-0472">Membrane</keyword>
<evidence type="ECO:0000256" key="1">
    <source>
        <dbReference type="SAM" id="Phobius"/>
    </source>
</evidence>
<evidence type="ECO:0000313" key="3">
    <source>
        <dbReference type="Proteomes" id="UP000190541"/>
    </source>
</evidence>
<dbReference type="AlphaFoldDB" id="A0A1T5CE48"/>
<dbReference type="EMBL" id="FUYS01000004">
    <property type="protein sequence ID" value="SKB57714.1"/>
    <property type="molecule type" value="Genomic_DNA"/>
</dbReference>
<reference evidence="2 3" key="1">
    <citation type="submission" date="2017-02" db="EMBL/GenBank/DDBJ databases">
        <authorList>
            <person name="Peterson S.W."/>
        </authorList>
    </citation>
    <scope>NUCLEOTIDE SEQUENCE [LARGE SCALE GENOMIC DNA]</scope>
    <source>
        <strain evidence="2 3">DSM 22899</strain>
    </source>
</reference>
<organism evidence="2 3">
    <name type="scientific">Parapedobacter luteus</name>
    <dbReference type="NCBI Taxonomy" id="623280"/>
    <lineage>
        <taxon>Bacteria</taxon>
        <taxon>Pseudomonadati</taxon>
        <taxon>Bacteroidota</taxon>
        <taxon>Sphingobacteriia</taxon>
        <taxon>Sphingobacteriales</taxon>
        <taxon>Sphingobacteriaceae</taxon>
        <taxon>Parapedobacter</taxon>
    </lineage>
</organism>
<evidence type="ECO:0000313" key="2">
    <source>
        <dbReference type="EMBL" id="SKB57714.1"/>
    </source>
</evidence>